<name>A0A812M6B1_9DINO</name>
<dbReference type="SUPFAM" id="SSF56112">
    <property type="entry name" value="Protein kinase-like (PK-like)"/>
    <property type="match status" value="1"/>
</dbReference>
<comment type="caution">
    <text evidence="1">The sequence shown here is derived from an EMBL/GenBank/DDBJ whole genome shotgun (WGS) entry which is preliminary data.</text>
</comment>
<dbReference type="EMBL" id="CAJNDS010001191">
    <property type="protein sequence ID" value="CAE7251262.1"/>
    <property type="molecule type" value="Genomic_DNA"/>
</dbReference>
<accession>A0A812M6B1</accession>
<keyword evidence="2" id="KW-1185">Reference proteome</keyword>
<gene>
    <name evidence="1" type="ORF">SNAT2548_LOCUS12440</name>
</gene>
<evidence type="ECO:0008006" key="3">
    <source>
        <dbReference type="Google" id="ProtNLM"/>
    </source>
</evidence>
<evidence type="ECO:0000313" key="2">
    <source>
        <dbReference type="Proteomes" id="UP000604046"/>
    </source>
</evidence>
<reference evidence="1" key="1">
    <citation type="submission" date="2021-02" db="EMBL/GenBank/DDBJ databases">
        <authorList>
            <person name="Dougan E. K."/>
            <person name="Rhodes N."/>
            <person name="Thang M."/>
            <person name="Chan C."/>
        </authorList>
    </citation>
    <scope>NUCLEOTIDE SEQUENCE</scope>
</reference>
<evidence type="ECO:0000313" key="1">
    <source>
        <dbReference type="EMBL" id="CAE7251262.1"/>
    </source>
</evidence>
<proteinExistence type="predicted"/>
<dbReference type="Proteomes" id="UP000604046">
    <property type="component" value="Unassembled WGS sequence"/>
</dbReference>
<sequence>MLQTACSLASGGEAKLWKASDCVVKEFRSHDNFKQEHEALRCIKHPHVVRMLGWALESGGQDLDTLFLTSVLEEIYLQGCGATRVSPGDTVYRFCHIASMV</sequence>
<organism evidence="1 2">
    <name type="scientific">Symbiodinium natans</name>
    <dbReference type="NCBI Taxonomy" id="878477"/>
    <lineage>
        <taxon>Eukaryota</taxon>
        <taxon>Sar</taxon>
        <taxon>Alveolata</taxon>
        <taxon>Dinophyceae</taxon>
        <taxon>Suessiales</taxon>
        <taxon>Symbiodiniaceae</taxon>
        <taxon>Symbiodinium</taxon>
    </lineage>
</organism>
<dbReference type="AlphaFoldDB" id="A0A812M6B1"/>
<dbReference type="InterPro" id="IPR011009">
    <property type="entry name" value="Kinase-like_dom_sf"/>
</dbReference>
<protein>
    <recommendedName>
        <fullName evidence="3">Protein kinase domain-containing protein</fullName>
    </recommendedName>
</protein>